<reference evidence="2 3" key="1">
    <citation type="submission" date="2014-04" db="EMBL/GenBank/DDBJ databases">
        <authorList>
            <consortium name="DOE Joint Genome Institute"/>
            <person name="Kuo A."/>
            <person name="Kohler A."/>
            <person name="Nagy L.G."/>
            <person name="Floudas D."/>
            <person name="Copeland A."/>
            <person name="Barry K.W."/>
            <person name="Cichocki N."/>
            <person name="Veneault-Fourrey C."/>
            <person name="LaButti K."/>
            <person name="Lindquist E.A."/>
            <person name="Lipzen A."/>
            <person name="Lundell T."/>
            <person name="Morin E."/>
            <person name="Murat C."/>
            <person name="Sun H."/>
            <person name="Tunlid A."/>
            <person name="Henrissat B."/>
            <person name="Grigoriev I.V."/>
            <person name="Hibbett D.S."/>
            <person name="Martin F."/>
            <person name="Nordberg H.P."/>
            <person name="Cantor M.N."/>
            <person name="Hua S.X."/>
        </authorList>
    </citation>
    <scope>NUCLEOTIDE SEQUENCE [LARGE SCALE GENOMIC DNA]</scope>
    <source>
        <strain evidence="2 3">Foug A</strain>
    </source>
</reference>
<dbReference type="InParanoid" id="A0A0C3EBT9"/>
<evidence type="ECO:0000313" key="3">
    <source>
        <dbReference type="Proteomes" id="UP000053989"/>
    </source>
</evidence>
<evidence type="ECO:0000256" key="1">
    <source>
        <dbReference type="SAM" id="MobiDB-lite"/>
    </source>
</evidence>
<keyword evidence="3" id="KW-1185">Reference proteome</keyword>
<dbReference type="STRING" id="1036808.A0A0C3EBT9"/>
<gene>
    <name evidence="2" type="ORF">SCLCIDRAFT_1207460</name>
</gene>
<dbReference type="EMBL" id="KN822005">
    <property type="protein sequence ID" value="KIM70160.1"/>
    <property type="molecule type" value="Genomic_DNA"/>
</dbReference>
<organism evidence="2 3">
    <name type="scientific">Scleroderma citrinum Foug A</name>
    <dbReference type="NCBI Taxonomy" id="1036808"/>
    <lineage>
        <taxon>Eukaryota</taxon>
        <taxon>Fungi</taxon>
        <taxon>Dikarya</taxon>
        <taxon>Basidiomycota</taxon>
        <taxon>Agaricomycotina</taxon>
        <taxon>Agaricomycetes</taxon>
        <taxon>Agaricomycetidae</taxon>
        <taxon>Boletales</taxon>
        <taxon>Sclerodermatineae</taxon>
        <taxon>Sclerodermataceae</taxon>
        <taxon>Scleroderma</taxon>
    </lineage>
</organism>
<name>A0A0C3EBT9_9AGAM</name>
<dbReference type="Gene3D" id="3.30.70.330">
    <property type="match status" value="1"/>
</dbReference>
<accession>A0A0C3EBT9</accession>
<reference evidence="3" key="2">
    <citation type="submission" date="2015-01" db="EMBL/GenBank/DDBJ databases">
        <title>Evolutionary Origins and Diversification of the Mycorrhizal Mutualists.</title>
        <authorList>
            <consortium name="DOE Joint Genome Institute"/>
            <consortium name="Mycorrhizal Genomics Consortium"/>
            <person name="Kohler A."/>
            <person name="Kuo A."/>
            <person name="Nagy L.G."/>
            <person name="Floudas D."/>
            <person name="Copeland A."/>
            <person name="Barry K.W."/>
            <person name="Cichocki N."/>
            <person name="Veneault-Fourrey C."/>
            <person name="LaButti K."/>
            <person name="Lindquist E.A."/>
            <person name="Lipzen A."/>
            <person name="Lundell T."/>
            <person name="Morin E."/>
            <person name="Murat C."/>
            <person name="Riley R."/>
            <person name="Ohm R."/>
            <person name="Sun H."/>
            <person name="Tunlid A."/>
            <person name="Henrissat B."/>
            <person name="Grigoriev I.V."/>
            <person name="Hibbett D.S."/>
            <person name="Martin F."/>
        </authorList>
    </citation>
    <scope>NUCLEOTIDE SEQUENCE [LARGE SCALE GENOMIC DNA]</scope>
    <source>
        <strain evidence="3">Foug A</strain>
    </source>
</reference>
<dbReference type="OrthoDB" id="5418203at2759"/>
<dbReference type="InterPro" id="IPR012677">
    <property type="entry name" value="Nucleotide-bd_a/b_plait_sf"/>
</dbReference>
<dbReference type="AlphaFoldDB" id="A0A0C3EBT9"/>
<sequence length="260" mass="27540">MASASTSGLSASVTRILFLSGFPKELKTKDIQTAFSEWENIGGGFKIKWRDDTSLLIVFQDASVAKRAYLHTLAFPPAVLTASCTTNIRPYDGPDAQFIIQAVNSRGQHNSNASRSHNIRAASISVVPSRSANNSQSGPFGLRNGHMINTTISEHSPRMNGREPSPTLPTLPSHPSLNELISSSMSHDDPAIVHAEGPPRIGDPGKRMLGAALGVRHPALGPRLANGNSAVHGSPRAGPSTLDSSIRDVQKAMNGLAVAE</sequence>
<evidence type="ECO:0000313" key="2">
    <source>
        <dbReference type="EMBL" id="KIM70160.1"/>
    </source>
</evidence>
<dbReference type="Proteomes" id="UP000053989">
    <property type="component" value="Unassembled WGS sequence"/>
</dbReference>
<feature type="region of interest" description="Disordered" evidence="1">
    <location>
        <begin position="221"/>
        <end position="243"/>
    </location>
</feature>
<proteinExistence type="predicted"/>
<protein>
    <submittedName>
        <fullName evidence="2">Uncharacterized protein</fullName>
    </submittedName>
</protein>
<dbReference type="HOGENOM" id="CLU_076407_0_0_1"/>